<dbReference type="SUPFAM" id="SSF57701">
    <property type="entry name" value="Zn2/Cys6 DNA-binding domain"/>
    <property type="match status" value="1"/>
</dbReference>
<dbReference type="GO" id="GO:0008270">
    <property type="term" value="F:zinc ion binding"/>
    <property type="evidence" value="ECO:0007669"/>
    <property type="project" value="InterPro"/>
</dbReference>
<dbReference type="RefSeq" id="XP_016264000.1">
    <property type="nucleotide sequence ID" value="XM_016405794.1"/>
</dbReference>
<evidence type="ECO:0000256" key="3">
    <source>
        <dbReference type="ARBA" id="ARBA00023125"/>
    </source>
</evidence>
<dbReference type="Proteomes" id="UP000053342">
    <property type="component" value="Unassembled WGS sequence"/>
</dbReference>
<dbReference type="InterPro" id="IPR001138">
    <property type="entry name" value="Zn2Cys6_DnaBD"/>
</dbReference>
<comment type="subcellular location">
    <subcellularLocation>
        <location evidence="1">Nucleus</location>
    </subcellularLocation>
</comment>
<keyword evidence="8" id="KW-1185">Reference proteome</keyword>
<dbReference type="GeneID" id="27356925"/>
<dbReference type="PROSITE" id="PS50048">
    <property type="entry name" value="ZN2_CY6_FUNGAL_2"/>
    <property type="match status" value="1"/>
</dbReference>
<keyword evidence="2" id="KW-0805">Transcription regulation</keyword>
<dbReference type="HOGENOM" id="CLU_029460_0_0_1"/>
<keyword evidence="3" id="KW-0238">DNA-binding</keyword>
<dbReference type="GO" id="GO:0005634">
    <property type="term" value="C:nucleus"/>
    <property type="evidence" value="ECO:0007669"/>
    <property type="project" value="UniProtKB-SubCell"/>
</dbReference>
<evidence type="ECO:0000313" key="7">
    <source>
        <dbReference type="EMBL" id="KIW43784.1"/>
    </source>
</evidence>
<evidence type="ECO:0000313" key="8">
    <source>
        <dbReference type="Proteomes" id="UP000053342"/>
    </source>
</evidence>
<evidence type="ECO:0000256" key="4">
    <source>
        <dbReference type="ARBA" id="ARBA00023163"/>
    </source>
</evidence>
<dbReference type="PANTHER" id="PTHR31845">
    <property type="entry name" value="FINGER DOMAIN PROTEIN, PUTATIVE-RELATED"/>
    <property type="match status" value="1"/>
</dbReference>
<evidence type="ECO:0000259" key="6">
    <source>
        <dbReference type="PROSITE" id="PS50048"/>
    </source>
</evidence>
<dbReference type="STRING" id="215243.A0A0D2E7I3"/>
<feature type="domain" description="Zn(2)-C6 fungal-type" evidence="6">
    <location>
        <begin position="8"/>
        <end position="39"/>
    </location>
</feature>
<dbReference type="InterPro" id="IPR051089">
    <property type="entry name" value="prtT"/>
</dbReference>
<dbReference type="Gene3D" id="4.10.240.10">
    <property type="entry name" value="Zn(2)-C6 fungal-type DNA-binding domain"/>
    <property type="match status" value="1"/>
</dbReference>
<dbReference type="GO" id="GO:0000981">
    <property type="term" value="F:DNA-binding transcription factor activity, RNA polymerase II-specific"/>
    <property type="evidence" value="ECO:0007669"/>
    <property type="project" value="InterPro"/>
</dbReference>
<accession>A0A0D2E7I3</accession>
<proteinExistence type="predicted"/>
<dbReference type="AlphaFoldDB" id="A0A0D2E7I3"/>
<evidence type="ECO:0000256" key="2">
    <source>
        <dbReference type="ARBA" id="ARBA00023015"/>
    </source>
</evidence>
<dbReference type="CDD" id="cd00067">
    <property type="entry name" value="GAL4"/>
    <property type="match status" value="1"/>
</dbReference>
<dbReference type="GO" id="GO:0000976">
    <property type="term" value="F:transcription cis-regulatory region binding"/>
    <property type="evidence" value="ECO:0007669"/>
    <property type="project" value="TreeGrafter"/>
</dbReference>
<dbReference type="PANTHER" id="PTHR31845:SF10">
    <property type="entry name" value="ZN(II)2CYS6 TRANSCRIPTION FACTOR (EUROFUNG)"/>
    <property type="match status" value="1"/>
</dbReference>
<sequence>MRERCRQACETCRARKSRCLPGKSADICRRCEEAEITCVPHDPLKRRTPKRRKKCPPGISLNDGQRAEANTRLDCVCSAPHGCLKNVLHLPDGSFGQDLLTVLRSEAVGDKWPRFRALGVAECQAYLQHYDRLIQAVPFAFHRPKLSIEAFMTESPLFFLSVILTASSSCQVLEAESESIFRHILADRVVIRGQRSLELLQSLLTYLIYHPHRHNHDTQQYFQFLHLALAMAADLGLYTRFRHPRSSLLESENDPNVARAFLLCYYLSCGTGILGYDRPDTMRCIQSLRYVAQHLAQRSSEGFDREAPALVGLLYILAQQHDHLSCPEKTLLQSWNLAAALEDWKATYPTASTLSAIKSMQHFAHAYGMLKCARPGTLSNQDRQVCVDNLALVLSNVLERGAAYLMLFGAAEWGHVLTTLFLLPRVETSTGQEGAPLTLEYIGRFRQTLQEARTLATQDIVLATPTFFGWLDRILSAVEKQTTSHLRSSVQTQQKGDESAYELINSFIDDESNQGSRSHRGRDRDQEEFWGDFMSEWLNW</sequence>
<protein>
    <recommendedName>
        <fullName evidence="6">Zn(2)-C6 fungal-type domain-containing protein</fullName>
    </recommendedName>
</protein>
<organism evidence="7 8">
    <name type="scientific">Exophiala oligosperma</name>
    <dbReference type="NCBI Taxonomy" id="215243"/>
    <lineage>
        <taxon>Eukaryota</taxon>
        <taxon>Fungi</taxon>
        <taxon>Dikarya</taxon>
        <taxon>Ascomycota</taxon>
        <taxon>Pezizomycotina</taxon>
        <taxon>Eurotiomycetes</taxon>
        <taxon>Chaetothyriomycetidae</taxon>
        <taxon>Chaetothyriales</taxon>
        <taxon>Herpotrichiellaceae</taxon>
        <taxon>Exophiala</taxon>
    </lineage>
</organism>
<dbReference type="PROSITE" id="PS00463">
    <property type="entry name" value="ZN2_CY6_FUNGAL_1"/>
    <property type="match status" value="1"/>
</dbReference>
<keyword evidence="4" id="KW-0804">Transcription</keyword>
<dbReference type="OrthoDB" id="5424793at2759"/>
<dbReference type="VEuPathDB" id="FungiDB:PV06_04851"/>
<dbReference type="EMBL" id="KN847335">
    <property type="protein sequence ID" value="KIW43784.1"/>
    <property type="molecule type" value="Genomic_DNA"/>
</dbReference>
<evidence type="ECO:0000256" key="1">
    <source>
        <dbReference type="ARBA" id="ARBA00004123"/>
    </source>
</evidence>
<gene>
    <name evidence="7" type="ORF">PV06_04851</name>
</gene>
<keyword evidence="5" id="KW-0539">Nucleus</keyword>
<reference evidence="7 8" key="1">
    <citation type="submission" date="2015-01" db="EMBL/GenBank/DDBJ databases">
        <title>The Genome Sequence of Exophiala oligosperma CBS72588.</title>
        <authorList>
            <consortium name="The Broad Institute Genomics Platform"/>
            <person name="Cuomo C."/>
            <person name="de Hoog S."/>
            <person name="Gorbushina A."/>
            <person name="Stielow B."/>
            <person name="Teixiera M."/>
            <person name="Abouelleil A."/>
            <person name="Chapman S.B."/>
            <person name="Priest M."/>
            <person name="Young S.K."/>
            <person name="Wortman J."/>
            <person name="Nusbaum C."/>
            <person name="Birren B."/>
        </authorList>
    </citation>
    <scope>NUCLEOTIDE SEQUENCE [LARGE SCALE GENOMIC DNA]</scope>
    <source>
        <strain evidence="7 8">CBS 72588</strain>
    </source>
</reference>
<name>A0A0D2E7I3_9EURO</name>
<evidence type="ECO:0000256" key="5">
    <source>
        <dbReference type="ARBA" id="ARBA00023242"/>
    </source>
</evidence>
<dbReference type="InterPro" id="IPR036864">
    <property type="entry name" value="Zn2-C6_fun-type_DNA-bd_sf"/>
</dbReference>